<dbReference type="Gene3D" id="1.20.140.10">
    <property type="entry name" value="Butyryl-CoA Dehydrogenase, subunit A, domain 3"/>
    <property type="match status" value="1"/>
</dbReference>
<dbReference type="Pfam" id="PF02771">
    <property type="entry name" value="Acyl-CoA_dh_N"/>
    <property type="match status" value="1"/>
</dbReference>
<dbReference type="PANTHER" id="PTHR42807">
    <property type="entry name" value="GLUTARYL-COA DEHYDROGENASE, MITOCHONDRIAL"/>
    <property type="match status" value="1"/>
</dbReference>
<evidence type="ECO:0000259" key="10">
    <source>
        <dbReference type="Pfam" id="PF02770"/>
    </source>
</evidence>
<dbReference type="InterPro" id="IPR009075">
    <property type="entry name" value="AcylCo_DH/oxidase_C"/>
</dbReference>
<evidence type="ECO:0000256" key="7">
    <source>
        <dbReference type="ARBA" id="ARBA00023002"/>
    </source>
</evidence>
<organism evidence="12">
    <name type="scientific">hydrothermal vent metagenome</name>
    <dbReference type="NCBI Taxonomy" id="652676"/>
    <lineage>
        <taxon>unclassified sequences</taxon>
        <taxon>metagenomes</taxon>
        <taxon>ecological metagenomes</taxon>
    </lineage>
</organism>
<dbReference type="InterPro" id="IPR009100">
    <property type="entry name" value="AcylCoA_DH/oxidase_NM_dom_sf"/>
</dbReference>
<feature type="domain" description="Acyl-CoA dehydrogenase/oxidase C-terminal" evidence="9">
    <location>
        <begin position="236"/>
        <end position="382"/>
    </location>
</feature>
<evidence type="ECO:0000256" key="2">
    <source>
        <dbReference type="ARBA" id="ARBA00004305"/>
    </source>
</evidence>
<comment type="similarity">
    <text evidence="3">Belongs to the acyl-CoA dehydrogenase family.</text>
</comment>
<dbReference type="GO" id="GO:0004361">
    <property type="term" value="F:glutaryl-CoA dehydrogenase activity"/>
    <property type="evidence" value="ECO:0007669"/>
    <property type="project" value="UniProtKB-EC"/>
</dbReference>
<keyword evidence="4" id="KW-0285">Flavoprotein</keyword>
<dbReference type="InterPro" id="IPR013786">
    <property type="entry name" value="AcylCoA_DH/ox_N"/>
</dbReference>
<dbReference type="EC" id="1.3.8.6" evidence="12"/>
<name>A0A160VHB9_9ZZZZ</name>
<keyword evidence="7 12" id="KW-0560">Oxidoreductase</keyword>
<feature type="domain" description="Acyl-CoA oxidase/dehydrogenase middle" evidence="10">
    <location>
        <begin position="132"/>
        <end position="223"/>
    </location>
</feature>
<dbReference type="AlphaFoldDB" id="A0A160VHB9"/>
<dbReference type="PANTHER" id="PTHR42807:SF1">
    <property type="entry name" value="GLUTARYL-COA DEHYDROGENASE, MITOCHONDRIAL"/>
    <property type="match status" value="1"/>
</dbReference>
<proteinExistence type="inferred from homology"/>
<dbReference type="EMBL" id="FAXC01000259">
    <property type="protein sequence ID" value="CUV09479.1"/>
    <property type="molecule type" value="Genomic_DNA"/>
</dbReference>
<evidence type="ECO:0000256" key="3">
    <source>
        <dbReference type="ARBA" id="ARBA00009347"/>
    </source>
</evidence>
<evidence type="ECO:0000256" key="8">
    <source>
        <dbReference type="ARBA" id="ARBA00023128"/>
    </source>
</evidence>
<dbReference type="InterPro" id="IPR052033">
    <property type="entry name" value="Glutaryl-CoA_DH_mitochondrial"/>
</dbReference>
<evidence type="ECO:0000256" key="1">
    <source>
        <dbReference type="ARBA" id="ARBA00001974"/>
    </source>
</evidence>
<evidence type="ECO:0000256" key="4">
    <source>
        <dbReference type="ARBA" id="ARBA00022630"/>
    </source>
</evidence>
<protein>
    <submittedName>
        <fullName evidence="12">Glutaryl-CoA dehydrogenase</fullName>
        <ecNumber evidence="12">1.3.8.6</ecNumber>
    </submittedName>
</protein>
<dbReference type="FunFam" id="1.10.540.10:FF:000002">
    <property type="entry name" value="Acyl-CoA dehydrogenase FadE19"/>
    <property type="match status" value="1"/>
</dbReference>
<evidence type="ECO:0000313" key="12">
    <source>
        <dbReference type="EMBL" id="CUV09479.1"/>
    </source>
</evidence>
<evidence type="ECO:0000259" key="11">
    <source>
        <dbReference type="Pfam" id="PF02771"/>
    </source>
</evidence>
<dbReference type="GO" id="GO:0033539">
    <property type="term" value="P:fatty acid beta-oxidation using acyl-CoA dehydrogenase"/>
    <property type="evidence" value="ECO:0007669"/>
    <property type="project" value="TreeGrafter"/>
</dbReference>
<dbReference type="Gene3D" id="2.40.110.10">
    <property type="entry name" value="Butyryl-CoA Dehydrogenase, subunit A, domain 2"/>
    <property type="match status" value="1"/>
</dbReference>
<dbReference type="InterPro" id="IPR046373">
    <property type="entry name" value="Acyl-CoA_Oxase/DH_mid-dom_sf"/>
</dbReference>
<dbReference type="GO" id="GO:0005759">
    <property type="term" value="C:mitochondrial matrix"/>
    <property type="evidence" value="ECO:0007669"/>
    <property type="project" value="UniProtKB-SubCell"/>
</dbReference>
<accession>A0A160VHB9</accession>
<dbReference type="Pfam" id="PF02770">
    <property type="entry name" value="Acyl-CoA_dh_M"/>
    <property type="match status" value="1"/>
</dbReference>
<gene>
    <name evidence="12" type="ORF">MGWOODY_Mmi751</name>
</gene>
<feature type="domain" description="Acyl-CoA dehydrogenase/oxidase N-terminal" evidence="11">
    <location>
        <begin position="16"/>
        <end position="127"/>
    </location>
</feature>
<keyword evidence="6" id="KW-0809">Transit peptide</keyword>
<keyword evidence="5" id="KW-0274">FAD</keyword>
<evidence type="ECO:0000256" key="6">
    <source>
        <dbReference type="ARBA" id="ARBA00022946"/>
    </source>
</evidence>
<reference evidence="12" key="1">
    <citation type="submission" date="2015-10" db="EMBL/GenBank/DDBJ databases">
        <authorList>
            <person name="Gilbert D.G."/>
        </authorList>
    </citation>
    <scope>NUCLEOTIDE SEQUENCE</scope>
</reference>
<dbReference type="GO" id="GO:0050660">
    <property type="term" value="F:flavin adenine dinucleotide binding"/>
    <property type="evidence" value="ECO:0007669"/>
    <property type="project" value="InterPro"/>
</dbReference>
<evidence type="ECO:0000259" key="9">
    <source>
        <dbReference type="Pfam" id="PF00441"/>
    </source>
</evidence>
<dbReference type="SUPFAM" id="SSF56645">
    <property type="entry name" value="Acyl-CoA dehydrogenase NM domain-like"/>
    <property type="match status" value="1"/>
</dbReference>
<comment type="cofactor">
    <cofactor evidence="1">
        <name>FAD</name>
        <dbReference type="ChEBI" id="CHEBI:57692"/>
    </cofactor>
</comment>
<dbReference type="Pfam" id="PF00441">
    <property type="entry name" value="Acyl-CoA_dh_1"/>
    <property type="match status" value="1"/>
</dbReference>
<dbReference type="SUPFAM" id="SSF47203">
    <property type="entry name" value="Acyl-CoA dehydrogenase C-terminal domain-like"/>
    <property type="match status" value="1"/>
</dbReference>
<dbReference type="InterPro" id="IPR037069">
    <property type="entry name" value="AcylCoA_DH/ox_N_sf"/>
</dbReference>
<sequence>MKDLGPDFYNITDLLSEEELLIQKTAHDFVQAEFMPIINEHYENATFPMELAPKLGKLGFMGSALPEKSGGAGVSNVAYGLILHELERGDSGLRSFASVQGALVMYPIHSYGSDEQKARWLPELGAGTKIGCFGLTEPNFGSNPGGMVTTCKKEGDVWVINGSKLWITNGSVADVAVVWAKDIDGVIRGFLLEKGMNGFSAPLQHGKLSLRASVTSELVMDNVRVPDSAMLPNVEGLKGPLSCLTQARYGISWGMVGAAVDCYNTALEYSKDRKQFSKPIAGYQLTQAKLAEMVTQITEGQLLVYRLGRLKDEGTMTFEQVSMAKRKNCAMARDIARTSREILGANGITEDYSPIRHMANIESVYTYEGTHEMHTLILGEAITGMAAFDSGKNIIVSLTAPRIQTAKILRLI</sequence>
<dbReference type="GO" id="GO:0046949">
    <property type="term" value="P:fatty-acyl-CoA biosynthetic process"/>
    <property type="evidence" value="ECO:0007669"/>
    <property type="project" value="TreeGrafter"/>
</dbReference>
<evidence type="ECO:0000256" key="5">
    <source>
        <dbReference type="ARBA" id="ARBA00022827"/>
    </source>
</evidence>
<dbReference type="InterPro" id="IPR006091">
    <property type="entry name" value="Acyl-CoA_Oxase/DH_mid-dom"/>
</dbReference>
<dbReference type="InterPro" id="IPR036250">
    <property type="entry name" value="AcylCo_DH-like_C"/>
</dbReference>
<comment type="subcellular location">
    <subcellularLocation>
        <location evidence="2">Mitochondrion matrix</location>
    </subcellularLocation>
</comment>
<dbReference type="Gene3D" id="1.10.540.10">
    <property type="entry name" value="Acyl-CoA dehydrogenase/oxidase, N-terminal domain"/>
    <property type="match status" value="1"/>
</dbReference>
<keyword evidence="8" id="KW-0496">Mitochondrion</keyword>
<dbReference type="GO" id="GO:0000062">
    <property type="term" value="F:fatty-acyl-CoA binding"/>
    <property type="evidence" value="ECO:0007669"/>
    <property type="project" value="TreeGrafter"/>
</dbReference>